<keyword evidence="1" id="KW-1133">Transmembrane helix</keyword>
<protein>
    <recommendedName>
        <fullName evidence="4">PH domain-containing protein</fullName>
    </recommendedName>
</protein>
<keyword evidence="1" id="KW-0472">Membrane</keyword>
<comment type="caution">
    <text evidence="2">The sequence shown here is derived from an EMBL/GenBank/DDBJ whole genome shotgun (WGS) entry which is preliminary data.</text>
</comment>
<feature type="transmembrane region" description="Helical" evidence="1">
    <location>
        <begin position="12"/>
        <end position="32"/>
    </location>
</feature>
<evidence type="ECO:0000313" key="3">
    <source>
        <dbReference type="Proteomes" id="UP000243342"/>
    </source>
</evidence>
<name>A0A1J7CI47_9ACTN</name>
<dbReference type="EMBL" id="MLCF01000002">
    <property type="protein sequence ID" value="OIV39306.1"/>
    <property type="molecule type" value="Genomic_DNA"/>
</dbReference>
<dbReference type="Proteomes" id="UP000243342">
    <property type="component" value="Unassembled WGS sequence"/>
</dbReference>
<evidence type="ECO:0008006" key="4">
    <source>
        <dbReference type="Google" id="ProtNLM"/>
    </source>
</evidence>
<keyword evidence="3" id="KW-1185">Reference proteome</keyword>
<accession>A0A1J7CI47</accession>
<keyword evidence="1" id="KW-0812">Transmembrane</keyword>
<sequence>MSTPPLWLERSAATRYTVAAAVGLVVAVLPTIELARQHGSVLVVVIGGFCAVLAGLVLGIRVSRAAVYSTDGSVVIRNYLWTRRVPIRDVLGVEAGRLYWCGRRGRLRRSRITAVSVPIGNRYSFASDGPGGRRATDMQQQLHSWIDQVIGAQIKGRARRAAHLDDAELAREARVAAAGVHWEHRRRRFAHKPPRPRWGILTTATECEVTARSGQPKNAH</sequence>
<evidence type="ECO:0000256" key="1">
    <source>
        <dbReference type="SAM" id="Phobius"/>
    </source>
</evidence>
<feature type="transmembrane region" description="Helical" evidence="1">
    <location>
        <begin position="38"/>
        <end position="60"/>
    </location>
</feature>
<organism evidence="2 3">
    <name type="scientific">Mangrovactinospora gilvigrisea</name>
    <dbReference type="NCBI Taxonomy" id="1428644"/>
    <lineage>
        <taxon>Bacteria</taxon>
        <taxon>Bacillati</taxon>
        <taxon>Actinomycetota</taxon>
        <taxon>Actinomycetes</taxon>
        <taxon>Kitasatosporales</taxon>
        <taxon>Streptomycetaceae</taxon>
        <taxon>Mangrovactinospora</taxon>
    </lineage>
</organism>
<reference evidence="2 3" key="1">
    <citation type="submission" date="2016-10" db="EMBL/GenBank/DDBJ databases">
        <title>Genome sequence of Streptomyces gilvigriseus MUSC 26.</title>
        <authorList>
            <person name="Lee L.-H."/>
            <person name="Ser H.-L."/>
        </authorList>
    </citation>
    <scope>NUCLEOTIDE SEQUENCE [LARGE SCALE GENOMIC DNA]</scope>
    <source>
        <strain evidence="2 3">MUSC 26</strain>
    </source>
</reference>
<evidence type="ECO:0000313" key="2">
    <source>
        <dbReference type="EMBL" id="OIV39306.1"/>
    </source>
</evidence>
<gene>
    <name evidence="2" type="ORF">BIV57_00180</name>
</gene>
<dbReference type="AlphaFoldDB" id="A0A1J7CI47"/>
<proteinExistence type="predicted"/>